<proteinExistence type="predicted"/>
<dbReference type="RefSeq" id="WP_133619819.1">
    <property type="nucleotide sequence ID" value="NZ_JAASUO010000016.1"/>
</dbReference>
<dbReference type="OrthoDB" id="8657476at2"/>
<evidence type="ECO:0000313" key="2">
    <source>
        <dbReference type="Proteomes" id="UP000295558"/>
    </source>
</evidence>
<dbReference type="AlphaFoldDB" id="A0A4R6ZSH8"/>
<reference evidence="1 2" key="1">
    <citation type="submission" date="2019-03" db="EMBL/GenBank/DDBJ databases">
        <title>Genomic Encyclopedia of Type Strains, Phase III (KMG-III): the genomes of soil and plant-associated and newly described type strains.</title>
        <authorList>
            <person name="Whitman W."/>
        </authorList>
    </citation>
    <scope>NUCLEOTIDE SEQUENCE [LARGE SCALE GENOMIC DNA]</scope>
    <source>
        <strain evidence="1 2">CECT 7972</strain>
    </source>
</reference>
<evidence type="ECO:0000313" key="1">
    <source>
        <dbReference type="EMBL" id="TDR55660.1"/>
    </source>
</evidence>
<sequence>MNIWREDNEKAARLEQQHIELVEKTFGVSLPTSYIQALQNQNGGYLKTNAVRVEFEVEDGEKHILLDSLYGIGAEDGIIETEYYREEWEITKDNIVIIGGDGHSFVAFDYEGTTTSPKIVYIDTDCDESHTICDSFEALLDLMYELE</sequence>
<protein>
    <submittedName>
        <fullName evidence="1">SUKH superfamily protein</fullName>
    </submittedName>
</protein>
<organism evidence="1 2">
    <name type="scientific">Listeria rocourtiae</name>
    <dbReference type="NCBI Taxonomy" id="647910"/>
    <lineage>
        <taxon>Bacteria</taxon>
        <taxon>Bacillati</taxon>
        <taxon>Bacillota</taxon>
        <taxon>Bacilli</taxon>
        <taxon>Bacillales</taxon>
        <taxon>Listeriaceae</taxon>
        <taxon>Listeria</taxon>
    </lineage>
</organism>
<accession>A0A4R6ZSH8</accession>
<dbReference type="InterPro" id="IPR037883">
    <property type="entry name" value="Knr4/Smi1-like_sf"/>
</dbReference>
<dbReference type="Gene3D" id="3.40.1580.10">
    <property type="entry name" value="SMI1/KNR4-like"/>
    <property type="match status" value="1"/>
</dbReference>
<gene>
    <name evidence="1" type="ORF">DFP96_101603</name>
</gene>
<name>A0A4R6ZSH8_9LIST</name>
<keyword evidence="2" id="KW-1185">Reference proteome</keyword>
<dbReference type="Proteomes" id="UP000295558">
    <property type="component" value="Unassembled WGS sequence"/>
</dbReference>
<dbReference type="STRING" id="1265846.PROCOU_14653"/>
<dbReference type="Pfam" id="PF14568">
    <property type="entry name" value="SUKH_6"/>
    <property type="match status" value="1"/>
</dbReference>
<comment type="caution">
    <text evidence="1">The sequence shown here is derived from an EMBL/GenBank/DDBJ whole genome shotgun (WGS) entry which is preliminary data.</text>
</comment>
<dbReference type="EMBL" id="SNZK01000001">
    <property type="protein sequence ID" value="TDR55660.1"/>
    <property type="molecule type" value="Genomic_DNA"/>
</dbReference>
<dbReference type="SUPFAM" id="SSF160631">
    <property type="entry name" value="SMI1/KNR4-like"/>
    <property type="match status" value="1"/>
</dbReference>